<keyword evidence="2" id="KW-1185">Reference proteome</keyword>
<organism evidence="1 2">
    <name type="scientific">Rhizobium quercicola</name>
    <dbReference type="NCBI Taxonomy" id="2901226"/>
    <lineage>
        <taxon>Bacteria</taxon>
        <taxon>Pseudomonadati</taxon>
        <taxon>Pseudomonadota</taxon>
        <taxon>Alphaproteobacteria</taxon>
        <taxon>Hyphomicrobiales</taxon>
        <taxon>Rhizobiaceae</taxon>
        <taxon>Rhizobium/Agrobacterium group</taxon>
        <taxon>Rhizobium</taxon>
    </lineage>
</organism>
<dbReference type="AlphaFoldDB" id="A0A9X1SZY2"/>
<dbReference type="EMBL" id="JAJOZR010000004">
    <property type="protein sequence ID" value="MCD7108837.1"/>
    <property type="molecule type" value="Genomic_DNA"/>
</dbReference>
<dbReference type="RefSeq" id="WP_231813122.1">
    <property type="nucleotide sequence ID" value="NZ_JAJOZR010000004.1"/>
</dbReference>
<protein>
    <submittedName>
        <fullName evidence="1">Uncharacterized protein</fullName>
    </submittedName>
</protein>
<evidence type="ECO:0000313" key="2">
    <source>
        <dbReference type="Proteomes" id="UP001139089"/>
    </source>
</evidence>
<comment type="caution">
    <text evidence="1">The sequence shown here is derived from an EMBL/GenBank/DDBJ whole genome shotgun (WGS) entry which is preliminary data.</text>
</comment>
<sequence>MPTRDFGLETDRRPDVRHALRGGHALERVFEDHCTAGAETGDVAAARRIHVFQCGMISEAALQDLLQDSNRRRNDR</sequence>
<reference evidence="1" key="1">
    <citation type="submission" date="2021-12" db="EMBL/GenBank/DDBJ databases">
        <authorList>
            <person name="Li Y."/>
        </authorList>
    </citation>
    <scope>NUCLEOTIDE SEQUENCE</scope>
    <source>
        <strain evidence="1">DKSPLA3</strain>
    </source>
</reference>
<accession>A0A9X1SZY2</accession>
<evidence type="ECO:0000313" key="1">
    <source>
        <dbReference type="EMBL" id="MCD7108837.1"/>
    </source>
</evidence>
<gene>
    <name evidence="1" type="ORF">LRX75_07260</name>
</gene>
<proteinExistence type="predicted"/>
<name>A0A9X1SZY2_9HYPH</name>
<dbReference type="Proteomes" id="UP001139089">
    <property type="component" value="Unassembled WGS sequence"/>
</dbReference>